<dbReference type="Proteomes" id="UP001385951">
    <property type="component" value="Unassembled WGS sequence"/>
</dbReference>
<keyword evidence="12" id="KW-1185">Reference proteome</keyword>
<dbReference type="InterPro" id="IPR017441">
    <property type="entry name" value="Protein_kinase_ATP_BS"/>
</dbReference>
<evidence type="ECO:0000256" key="9">
    <source>
        <dbReference type="PROSITE-ProRule" id="PRU10141"/>
    </source>
</evidence>
<keyword evidence="3" id="KW-0808">Transferase</keyword>
<evidence type="ECO:0000256" key="3">
    <source>
        <dbReference type="ARBA" id="ARBA00022679"/>
    </source>
</evidence>
<evidence type="ECO:0000256" key="6">
    <source>
        <dbReference type="ARBA" id="ARBA00022840"/>
    </source>
</evidence>
<dbReference type="AlphaFoldDB" id="A0AAW0GE17"/>
<comment type="catalytic activity">
    <reaction evidence="7">
        <text>L-threonyl-[protein] + ATP = O-phospho-L-threonyl-[protein] + ADP + H(+)</text>
        <dbReference type="Rhea" id="RHEA:46608"/>
        <dbReference type="Rhea" id="RHEA-COMP:11060"/>
        <dbReference type="Rhea" id="RHEA-COMP:11605"/>
        <dbReference type="ChEBI" id="CHEBI:15378"/>
        <dbReference type="ChEBI" id="CHEBI:30013"/>
        <dbReference type="ChEBI" id="CHEBI:30616"/>
        <dbReference type="ChEBI" id="CHEBI:61977"/>
        <dbReference type="ChEBI" id="CHEBI:456216"/>
        <dbReference type="EC" id="2.7.11.1"/>
    </reaction>
</comment>
<dbReference type="PROSITE" id="PS00108">
    <property type="entry name" value="PROTEIN_KINASE_ST"/>
    <property type="match status" value="1"/>
</dbReference>
<protein>
    <recommendedName>
        <fullName evidence="1">non-specific serine/threonine protein kinase</fullName>
        <ecNumber evidence="1">2.7.11.1</ecNumber>
    </recommendedName>
</protein>
<dbReference type="Gene3D" id="1.10.510.10">
    <property type="entry name" value="Transferase(Phosphotransferase) domain 1"/>
    <property type="match status" value="1"/>
</dbReference>
<dbReference type="PROSITE" id="PS50011">
    <property type="entry name" value="PROTEIN_KINASE_DOM"/>
    <property type="match status" value="1"/>
</dbReference>
<keyword evidence="4 9" id="KW-0547">Nucleotide-binding</keyword>
<dbReference type="PANTHER" id="PTHR24356:SF1">
    <property type="entry name" value="SERINE_THREONINE-PROTEIN KINASE GREATWALL"/>
    <property type="match status" value="1"/>
</dbReference>
<dbReference type="SMART" id="SM00220">
    <property type="entry name" value="S_TKc"/>
    <property type="match status" value="1"/>
</dbReference>
<dbReference type="PANTHER" id="PTHR24356">
    <property type="entry name" value="SERINE/THREONINE-PROTEIN KINASE"/>
    <property type="match status" value="1"/>
</dbReference>
<evidence type="ECO:0000256" key="5">
    <source>
        <dbReference type="ARBA" id="ARBA00022777"/>
    </source>
</evidence>
<dbReference type="GO" id="GO:0035556">
    <property type="term" value="P:intracellular signal transduction"/>
    <property type="evidence" value="ECO:0007669"/>
    <property type="project" value="TreeGrafter"/>
</dbReference>
<evidence type="ECO:0000259" key="10">
    <source>
        <dbReference type="PROSITE" id="PS50011"/>
    </source>
</evidence>
<evidence type="ECO:0000256" key="4">
    <source>
        <dbReference type="ARBA" id="ARBA00022741"/>
    </source>
</evidence>
<dbReference type="PROSITE" id="PS00107">
    <property type="entry name" value="PROTEIN_KINASE_ATP"/>
    <property type="match status" value="1"/>
</dbReference>
<comment type="catalytic activity">
    <reaction evidence="8">
        <text>L-seryl-[protein] + ATP = O-phospho-L-seryl-[protein] + ADP + H(+)</text>
        <dbReference type="Rhea" id="RHEA:17989"/>
        <dbReference type="Rhea" id="RHEA-COMP:9863"/>
        <dbReference type="Rhea" id="RHEA-COMP:11604"/>
        <dbReference type="ChEBI" id="CHEBI:15378"/>
        <dbReference type="ChEBI" id="CHEBI:29999"/>
        <dbReference type="ChEBI" id="CHEBI:30616"/>
        <dbReference type="ChEBI" id="CHEBI:83421"/>
        <dbReference type="ChEBI" id="CHEBI:456216"/>
        <dbReference type="EC" id="2.7.11.1"/>
    </reaction>
</comment>
<feature type="domain" description="Protein kinase" evidence="10">
    <location>
        <begin position="239"/>
        <end position="554"/>
    </location>
</feature>
<comment type="caution">
    <text evidence="11">The sequence shown here is derived from an EMBL/GenBank/DDBJ whole genome shotgun (WGS) entry which is preliminary data.</text>
</comment>
<evidence type="ECO:0000256" key="8">
    <source>
        <dbReference type="ARBA" id="ARBA00048679"/>
    </source>
</evidence>
<dbReference type="InterPro" id="IPR008271">
    <property type="entry name" value="Ser/Thr_kinase_AS"/>
</dbReference>
<dbReference type="SUPFAM" id="SSF56112">
    <property type="entry name" value="Protein kinase-like (PK-like)"/>
    <property type="match status" value="1"/>
</dbReference>
<dbReference type="GO" id="GO:0004674">
    <property type="term" value="F:protein serine/threonine kinase activity"/>
    <property type="evidence" value="ECO:0007669"/>
    <property type="project" value="UniProtKB-KW"/>
</dbReference>
<evidence type="ECO:0000313" key="12">
    <source>
        <dbReference type="Proteomes" id="UP001385951"/>
    </source>
</evidence>
<keyword evidence="2" id="KW-0723">Serine/threonine-protein kinase</keyword>
<reference evidence="11 12" key="1">
    <citation type="submission" date="2022-09" db="EMBL/GenBank/DDBJ databases">
        <authorList>
            <person name="Palmer J.M."/>
        </authorList>
    </citation>
    <scope>NUCLEOTIDE SEQUENCE [LARGE SCALE GENOMIC DNA]</scope>
    <source>
        <strain evidence="11 12">DSM 7382</strain>
    </source>
</reference>
<name>A0AAW0GE17_9APHY</name>
<dbReference type="GO" id="GO:0005524">
    <property type="term" value="F:ATP binding"/>
    <property type="evidence" value="ECO:0007669"/>
    <property type="project" value="UniProtKB-UniRule"/>
</dbReference>
<dbReference type="InterPro" id="IPR011009">
    <property type="entry name" value="Kinase-like_dom_sf"/>
</dbReference>
<evidence type="ECO:0000256" key="7">
    <source>
        <dbReference type="ARBA" id="ARBA00047899"/>
    </source>
</evidence>
<gene>
    <name evidence="11" type="ORF">QCA50_006431</name>
</gene>
<evidence type="ECO:0000256" key="2">
    <source>
        <dbReference type="ARBA" id="ARBA00022527"/>
    </source>
</evidence>
<dbReference type="InterPro" id="IPR050236">
    <property type="entry name" value="Ser_Thr_kinase_AGC"/>
</dbReference>
<dbReference type="Gene3D" id="3.30.200.20">
    <property type="entry name" value="Phosphorylase Kinase, domain 1"/>
    <property type="match status" value="1"/>
</dbReference>
<accession>A0AAW0GE17</accession>
<feature type="binding site" evidence="9">
    <location>
        <position position="272"/>
    </location>
    <ligand>
        <name>ATP</name>
        <dbReference type="ChEBI" id="CHEBI:30616"/>
    </ligand>
</feature>
<dbReference type="InterPro" id="IPR000719">
    <property type="entry name" value="Prot_kinase_dom"/>
</dbReference>
<sequence>MFFAKLKILFSRKPASDRSARQPQQTLEIQTINNNTSVVKLPTRCVSARPSSLLVLAKTAQGQEAEKLFPQQFIQEVSFYCTLQIDRPISVGALANWIQTLITDGVRVSELNYILGIDCQDLTLTQSVDAVVPLDIVIAGASAILDIPIATDAYIPVALCNDIYTTPTTPKQSPLAFIVDEPTPTTPCPKSSLPESTPILCRLTALQSVNDLSVLDIKQPQFTSTQSTPFTERLSTQDFDIIGALGKGGFGTAYAARFNWNGGCVALKAIRKRVREVKRKRVPRADTFGEDVFAPAVKGAANNIGSVSAKNCQSVIDEWLAMQRLSGLGGVAEVLASWHDSNNFYIAMPLYNGGDLQTRLMREGGRFSLDVARFYMAELLNGLENIHSRGVVHRDLKLANVLIGPDGRLKIADFGLARCFEQYASEFERTINPELATMDKAGADRFSEVTNTGCGTPEYAAPEVFREDLYSYNVDVWSAGVMAFKMIVGRSPWTGADNDVALALHVTEGKYEIENREQEEYGINEDAVFFIRRALDKDASTRPSAARMKGHLFFKSFDWSGLENNTLEAPWVPNASEAFMSRSCQQGTDIDAGSPLSSSEDHIPYFNYLSPRMADAPTTLPTMVSSPSFPPCPSACRLPYRLNPLLCIRHSIS</sequence>
<evidence type="ECO:0000313" key="11">
    <source>
        <dbReference type="EMBL" id="KAK7689792.1"/>
    </source>
</evidence>
<keyword evidence="5" id="KW-0418">Kinase</keyword>
<proteinExistence type="predicted"/>
<dbReference type="EMBL" id="JASBNA010000007">
    <property type="protein sequence ID" value="KAK7689792.1"/>
    <property type="molecule type" value="Genomic_DNA"/>
</dbReference>
<dbReference type="Pfam" id="PF00069">
    <property type="entry name" value="Pkinase"/>
    <property type="match status" value="1"/>
</dbReference>
<evidence type="ECO:0000256" key="1">
    <source>
        <dbReference type="ARBA" id="ARBA00012513"/>
    </source>
</evidence>
<dbReference type="EC" id="2.7.11.1" evidence="1"/>
<organism evidence="11 12">
    <name type="scientific">Cerrena zonata</name>
    <dbReference type="NCBI Taxonomy" id="2478898"/>
    <lineage>
        <taxon>Eukaryota</taxon>
        <taxon>Fungi</taxon>
        <taxon>Dikarya</taxon>
        <taxon>Basidiomycota</taxon>
        <taxon>Agaricomycotina</taxon>
        <taxon>Agaricomycetes</taxon>
        <taxon>Polyporales</taxon>
        <taxon>Cerrenaceae</taxon>
        <taxon>Cerrena</taxon>
    </lineage>
</organism>
<keyword evidence="6 9" id="KW-0067">ATP-binding</keyword>